<dbReference type="Pfam" id="PF00089">
    <property type="entry name" value="Trypsin"/>
    <property type="match status" value="1"/>
</dbReference>
<sequence>MKLKPYTLILFSALCLQGLSTDESYASEDKRELVTDIFNTSKSLETAKYEGADTHHCTAIMISPKVGLTAAHCKDGGFEQNKSLGTIYPGSSGLSTNAGNMTISTFNPYDGADIALIKGENPSTAYTHYMRNVDIDVKGFNLSDLEGKKVYSIGYPIDKGGRKQYKTEGVITSTYNNQSMMTTLQSTGGQSGSGVFLKENDQLIGIISQGNLNGTIVQPINRRISDWISIKK</sequence>
<evidence type="ECO:0000313" key="4">
    <source>
        <dbReference type="Proteomes" id="UP000524893"/>
    </source>
</evidence>
<dbReference type="GeneID" id="72414579"/>
<evidence type="ECO:0000313" key="3">
    <source>
        <dbReference type="EMBL" id="MBA8777683.1"/>
    </source>
</evidence>
<keyword evidence="1" id="KW-0378">Hydrolase</keyword>
<dbReference type="SUPFAM" id="SSF50494">
    <property type="entry name" value="Trypsin-like serine proteases"/>
    <property type="match status" value="1"/>
</dbReference>
<reference evidence="3 4" key="1">
    <citation type="journal article" date="2020" name="Access Microbiol">
        <title>Isolation and genome sequencing of Staphylococcus schleiferi subspecies coagulans from Antarctic seals.</title>
        <authorList>
            <person name="Foster G."/>
            <person name="Robb A."/>
            <person name="Paterson G.K."/>
        </authorList>
    </citation>
    <scope>NUCLEOTIDE SEQUENCE [LARGE SCALE GENOMIC DNA]</scope>
    <source>
        <strain evidence="3 4">M615/02/4</strain>
    </source>
</reference>
<dbReference type="Proteomes" id="UP000524893">
    <property type="component" value="Unassembled WGS sequence"/>
</dbReference>
<organism evidence="3 4">
    <name type="scientific">Staphylococcus coagulans</name>
    <dbReference type="NCBI Taxonomy" id="74706"/>
    <lineage>
        <taxon>Bacteria</taxon>
        <taxon>Bacillati</taxon>
        <taxon>Bacillota</taxon>
        <taxon>Bacilli</taxon>
        <taxon>Bacillales</taxon>
        <taxon>Staphylococcaceae</taxon>
        <taxon>Staphylococcus</taxon>
    </lineage>
</organism>
<name>A0A9X1J7T5_9STAP</name>
<evidence type="ECO:0000259" key="2">
    <source>
        <dbReference type="Pfam" id="PF00089"/>
    </source>
</evidence>
<dbReference type="InterPro" id="IPR001254">
    <property type="entry name" value="Trypsin_dom"/>
</dbReference>
<evidence type="ECO:0000256" key="1">
    <source>
        <dbReference type="ARBA" id="ARBA00022825"/>
    </source>
</evidence>
<dbReference type="RefSeq" id="WP_165544953.1">
    <property type="nucleotide sequence ID" value="NZ_CP092966.1"/>
</dbReference>
<comment type="caution">
    <text evidence="3">The sequence shown here is derived from an EMBL/GenBank/DDBJ whole genome shotgun (WGS) entry which is preliminary data.</text>
</comment>
<dbReference type="InterPro" id="IPR018114">
    <property type="entry name" value="TRYPSIN_HIS"/>
</dbReference>
<dbReference type="AlphaFoldDB" id="A0A9X1J7T5"/>
<dbReference type="InterPro" id="IPR043504">
    <property type="entry name" value="Peptidase_S1_PA_chymotrypsin"/>
</dbReference>
<dbReference type="Gene3D" id="2.40.10.10">
    <property type="entry name" value="Trypsin-like serine proteases"/>
    <property type="match status" value="2"/>
</dbReference>
<dbReference type="PROSITE" id="PS00134">
    <property type="entry name" value="TRYPSIN_HIS"/>
    <property type="match status" value="1"/>
</dbReference>
<proteinExistence type="predicted"/>
<accession>A0A9X1J7T5</accession>
<gene>
    <name evidence="3" type="ORF">HR081_12485</name>
</gene>
<dbReference type="InterPro" id="IPR009003">
    <property type="entry name" value="Peptidase_S1_PA"/>
</dbReference>
<dbReference type="GO" id="GO:0006508">
    <property type="term" value="P:proteolysis"/>
    <property type="evidence" value="ECO:0007669"/>
    <property type="project" value="UniProtKB-KW"/>
</dbReference>
<feature type="domain" description="Peptidase S1" evidence="2">
    <location>
        <begin position="52"/>
        <end position="227"/>
    </location>
</feature>
<keyword evidence="3" id="KW-0645">Protease</keyword>
<dbReference type="GO" id="GO:0004252">
    <property type="term" value="F:serine-type endopeptidase activity"/>
    <property type="evidence" value="ECO:0007669"/>
    <property type="project" value="InterPro"/>
</dbReference>
<dbReference type="EMBL" id="JABTCN010000090">
    <property type="protein sequence ID" value="MBA8777683.1"/>
    <property type="molecule type" value="Genomic_DNA"/>
</dbReference>
<protein>
    <submittedName>
        <fullName evidence="3">Trypsin-like serine protease</fullName>
    </submittedName>
</protein>
<keyword evidence="1" id="KW-0720">Serine protease</keyword>